<name>C6W5V7_DYAFD</name>
<sequence>MSTKSIDSEILSYLPLLGEGEKKSLLGVIETFLKLKKPDHGERVSIEQYNAELDEALARIKSGQYHTQEQAEAEINGW</sequence>
<dbReference type="EMBL" id="CP001619">
    <property type="protein sequence ID" value="ACT96046.1"/>
    <property type="molecule type" value="Genomic_DNA"/>
</dbReference>
<organism evidence="1 2">
    <name type="scientific">Dyadobacter fermentans (strain ATCC 700827 / DSM 18053 / CIP 107007 / KCTC 52180 / NS114)</name>
    <dbReference type="NCBI Taxonomy" id="471854"/>
    <lineage>
        <taxon>Bacteria</taxon>
        <taxon>Pseudomonadati</taxon>
        <taxon>Bacteroidota</taxon>
        <taxon>Cytophagia</taxon>
        <taxon>Cytophagales</taxon>
        <taxon>Spirosomataceae</taxon>
        <taxon>Dyadobacter</taxon>
    </lineage>
</organism>
<evidence type="ECO:0000313" key="1">
    <source>
        <dbReference type="EMBL" id="ACT96046.1"/>
    </source>
</evidence>
<proteinExistence type="predicted"/>
<dbReference type="RefSeq" id="WP_015814287.1">
    <property type="nucleotide sequence ID" value="NC_013037.1"/>
</dbReference>
<protein>
    <submittedName>
        <fullName evidence="1">Uncharacterized protein</fullName>
    </submittedName>
</protein>
<dbReference type="KEGG" id="dfe:Dfer_4845"/>
<dbReference type="eggNOG" id="ENOG502ZXCW">
    <property type="taxonomic scope" value="Bacteria"/>
</dbReference>
<accession>C6W5V7</accession>
<gene>
    <name evidence="1" type="ordered locus">Dfer_4845</name>
</gene>
<dbReference type="OrthoDB" id="964703at2"/>
<keyword evidence="2" id="KW-1185">Reference proteome</keyword>
<reference evidence="1 2" key="1">
    <citation type="journal article" date="2009" name="Stand. Genomic Sci.">
        <title>Complete genome sequence of Dyadobacter fermentans type strain (NS114).</title>
        <authorList>
            <person name="Lang E."/>
            <person name="Lapidus A."/>
            <person name="Chertkov O."/>
            <person name="Brettin T."/>
            <person name="Detter J.C."/>
            <person name="Han C."/>
            <person name="Copeland A."/>
            <person name="Glavina Del Rio T."/>
            <person name="Nolan M."/>
            <person name="Chen F."/>
            <person name="Lucas S."/>
            <person name="Tice H."/>
            <person name="Cheng J.F."/>
            <person name="Land M."/>
            <person name="Hauser L."/>
            <person name="Chang Y.J."/>
            <person name="Jeffries C.D."/>
            <person name="Kopitz M."/>
            <person name="Bruce D."/>
            <person name="Goodwin L."/>
            <person name="Pitluck S."/>
            <person name="Ovchinnikova G."/>
            <person name="Pati A."/>
            <person name="Ivanova N."/>
            <person name="Mavrommatis K."/>
            <person name="Chen A."/>
            <person name="Palaniappan K."/>
            <person name="Chain P."/>
            <person name="Bristow J."/>
            <person name="Eisen J.A."/>
            <person name="Markowitz V."/>
            <person name="Hugenholtz P."/>
            <person name="Goker M."/>
            <person name="Rohde M."/>
            <person name="Kyrpides N.C."/>
            <person name="Klenk H.P."/>
        </authorList>
    </citation>
    <scope>NUCLEOTIDE SEQUENCE [LARGE SCALE GENOMIC DNA]</scope>
    <source>
        <strain evidence="2">ATCC 700827 / DSM 18053 / CIP 107007 / KCTC 52180 / NS114</strain>
    </source>
</reference>
<dbReference type="Proteomes" id="UP000002011">
    <property type="component" value="Chromosome"/>
</dbReference>
<dbReference type="HOGENOM" id="CLU_2616336_0_0_10"/>
<dbReference type="AlphaFoldDB" id="C6W5V7"/>
<evidence type="ECO:0000313" key="2">
    <source>
        <dbReference type="Proteomes" id="UP000002011"/>
    </source>
</evidence>
<dbReference type="STRING" id="471854.Dfer_4845"/>